<dbReference type="EMBL" id="JABBWK010000047">
    <property type="protein sequence ID" value="KAG1897387.1"/>
    <property type="molecule type" value="Genomic_DNA"/>
</dbReference>
<dbReference type="Proteomes" id="UP001195769">
    <property type="component" value="Unassembled WGS sequence"/>
</dbReference>
<protein>
    <submittedName>
        <fullName evidence="1">Uncharacterized protein</fullName>
    </submittedName>
</protein>
<name>A0AAD4HI60_9AGAM</name>
<evidence type="ECO:0000313" key="1">
    <source>
        <dbReference type="EMBL" id="KAG1897387.1"/>
    </source>
</evidence>
<dbReference type="AlphaFoldDB" id="A0AAD4HI60"/>
<proteinExistence type="predicted"/>
<keyword evidence="2" id="KW-1185">Reference proteome</keyword>
<evidence type="ECO:0000313" key="2">
    <source>
        <dbReference type="Proteomes" id="UP001195769"/>
    </source>
</evidence>
<comment type="caution">
    <text evidence="1">The sequence shown here is derived from an EMBL/GenBank/DDBJ whole genome shotgun (WGS) entry which is preliminary data.</text>
</comment>
<gene>
    <name evidence="1" type="ORF">F5891DRAFT_1174718</name>
</gene>
<organism evidence="1 2">
    <name type="scientific">Suillus fuscotomentosus</name>
    <dbReference type="NCBI Taxonomy" id="1912939"/>
    <lineage>
        <taxon>Eukaryota</taxon>
        <taxon>Fungi</taxon>
        <taxon>Dikarya</taxon>
        <taxon>Basidiomycota</taxon>
        <taxon>Agaricomycotina</taxon>
        <taxon>Agaricomycetes</taxon>
        <taxon>Agaricomycetidae</taxon>
        <taxon>Boletales</taxon>
        <taxon>Suillineae</taxon>
        <taxon>Suillaceae</taxon>
        <taxon>Suillus</taxon>
    </lineage>
</organism>
<accession>A0AAD4HI60</accession>
<dbReference type="RefSeq" id="XP_041222963.1">
    <property type="nucleotide sequence ID" value="XM_041365677.1"/>
</dbReference>
<dbReference type="GeneID" id="64659975"/>
<reference evidence="1" key="1">
    <citation type="journal article" date="2020" name="New Phytol.">
        <title>Comparative genomics reveals dynamic genome evolution in host specialist ectomycorrhizal fungi.</title>
        <authorList>
            <person name="Lofgren L.A."/>
            <person name="Nguyen N.H."/>
            <person name="Vilgalys R."/>
            <person name="Ruytinx J."/>
            <person name="Liao H.L."/>
            <person name="Branco S."/>
            <person name="Kuo A."/>
            <person name="LaButti K."/>
            <person name="Lipzen A."/>
            <person name="Andreopoulos W."/>
            <person name="Pangilinan J."/>
            <person name="Riley R."/>
            <person name="Hundley H."/>
            <person name="Na H."/>
            <person name="Barry K."/>
            <person name="Grigoriev I.V."/>
            <person name="Stajich J.E."/>
            <person name="Kennedy P.G."/>
        </authorList>
    </citation>
    <scope>NUCLEOTIDE SEQUENCE</scope>
    <source>
        <strain evidence="1">FC203</strain>
    </source>
</reference>
<sequence length="257" mass="28791">MTAIVNYRKFSMHVFGETCHFPLMGPPTRVGISGSNSLGSSGVLMEGTITILSLQEQRRDHHQEQLDHPPAHWTVQSSGPRTLGGPIRLKRVWIHFPINITMRFVPGSNIINFESWIKMVFSKLWFSWYLILYSRSYEICGTSIMEPLISITSCHQFLGRLDRLKRHVHEEVQEARGFMDLLDDYQSDITMENSEGCDSTVNSQAGLNGPNVMILPFVSSHGPADFMLQPVSFRVMGSLSGVTAGLLPMVLAVVPTI</sequence>